<dbReference type="Proteomes" id="UP000031572">
    <property type="component" value="Unassembled WGS sequence"/>
</dbReference>
<comment type="caution">
    <text evidence="1">The sequence shown here is derived from an EMBL/GenBank/DDBJ whole genome shotgun (WGS) entry which is preliminary data.</text>
</comment>
<organism evidence="1 2">
    <name type="scientific">Noviherbaspirillum autotrophicum</name>
    <dbReference type="NCBI Taxonomy" id="709839"/>
    <lineage>
        <taxon>Bacteria</taxon>
        <taxon>Pseudomonadati</taxon>
        <taxon>Pseudomonadota</taxon>
        <taxon>Betaproteobacteria</taxon>
        <taxon>Burkholderiales</taxon>
        <taxon>Oxalobacteraceae</taxon>
        <taxon>Noviherbaspirillum</taxon>
    </lineage>
</organism>
<sequence>MSACADCKALADRNVTVSPHAELLLHSQAGINFGATATGHVEYYVCHACGTQWERIVARSEPNAVWRHTDRQLDR</sequence>
<proteinExistence type="predicted"/>
<dbReference type="OrthoDB" id="8779555at2"/>
<evidence type="ECO:0000313" key="1">
    <source>
        <dbReference type="EMBL" id="KIF80090.1"/>
    </source>
</evidence>
<dbReference type="EMBL" id="JWJG01000028">
    <property type="protein sequence ID" value="KIF80090.1"/>
    <property type="molecule type" value="Genomic_DNA"/>
</dbReference>
<dbReference type="RefSeq" id="WP_040039002.1">
    <property type="nucleotide sequence ID" value="NZ_JWJG01000028.1"/>
</dbReference>
<name>A0A0C2BFS2_9BURK</name>
<keyword evidence="2" id="KW-1185">Reference proteome</keyword>
<evidence type="ECO:0000313" key="2">
    <source>
        <dbReference type="Proteomes" id="UP000031572"/>
    </source>
</evidence>
<gene>
    <name evidence="1" type="ORF">TSA66_03560</name>
</gene>
<accession>A0A0C2BFS2</accession>
<reference evidence="1 2" key="1">
    <citation type="submission" date="2014-12" db="EMBL/GenBank/DDBJ databases">
        <title>Denitrispirillum autotrophicum gen. nov., sp. nov., Denitrifying, Facultatively Autotrophic Bacteria Isolated from Rice Paddy Soil.</title>
        <authorList>
            <person name="Ishii S."/>
            <person name="Ashida N."/>
            <person name="Ohno H."/>
            <person name="Otsuka S."/>
            <person name="Yokota A."/>
            <person name="Senoo K."/>
        </authorList>
    </citation>
    <scope>NUCLEOTIDE SEQUENCE [LARGE SCALE GENOMIC DNA]</scope>
    <source>
        <strain evidence="1 2">TSA66</strain>
    </source>
</reference>
<protein>
    <submittedName>
        <fullName evidence="1">Uncharacterized protein</fullName>
    </submittedName>
</protein>
<dbReference type="AlphaFoldDB" id="A0A0C2BFS2"/>